<feature type="compositionally biased region" description="Basic and acidic residues" evidence="1">
    <location>
        <begin position="710"/>
        <end position="720"/>
    </location>
</feature>
<feature type="compositionally biased region" description="Pro residues" evidence="1">
    <location>
        <begin position="814"/>
        <end position="823"/>
    </location>
</feature>
<feature type="compositionally biased region" description="Polar residues" evidence="1">
    <location>
        <begin position="209"/>
        <end position="221"/>
    </location>
</feature>
<feature type="compositionally biased region" description="Polar residues" evidence="1">
    <location>
        <begin position="973"/>
        <end position="982"/>
    </location>
</feature>
<dbReference type="AlphaFoldDB" id="A0A167KT50"/>
<feature type="region of interest" description="Disordered" evidence="1">
    <location>
        <begin position="1174"/>
        <end position="1200"/>
    </location>
</feature>
<proteinExistence type="predicted"/>
<reference evidence="2 3" key="1">
    <citation type="journal article" date="2016" name="Mol. Biol. Evol.">
        <title>Comparative Genomics of Early-Diverging Mushroom-Forming Fungi Provides Insights into the Origins of Lignocellulose Decay Capabilities.</title>
        <authorList>
            <person name="Nagy L.G."/>
            <person name="Riley R."/>
            <person name="Tritt A."/>
            <person name="Adam C."/>
            <person name="Daum C."/>
            <person name="Floudas D."/>
            <person name="Sun H."/>
            <person name="Yadav J.S."/>
            <person name="Pangilinan J."/>
            <person name="Larsson K.H."/>
            <person name="Matsuura K."/>
            <person name="Barry K."/>
            <person name="Labutti K."/>
            <person name="Kuo R."/>
            <person name="Ohm R.A."/>
            <person name="Bhattacharya S.S."/>
            <person name="Shirouzu T."/>
            <person name="Yoshinaga Y."/>
            <person name="Martin F.M."/>
            <person name="Grigoriev I.V."/>
            <person name="Hibbett D.S."/>
        </authorList>
    </citation>
    <scope>NUCLEOTIDE SEQUENCE [LARGE SCALE GENOMIC DNA]</scope>
    <source>
        <strain evidence="2 3">TUFC12733</strain>
    </source>
</reference>
<feature type="compositionally biased region" description="Pro residues" evidence="1">
    <location>
        <begin position="192"/>
        <end position="202"/>
    </location>
</feature>
<feature type="region of interest" description="Disordered" evidence="1">
    <location>
        <begin position="126"/>
        <end position="258"/>
    </location>
</feature>
<dbReference type="Proteomes" id="UP000076738">
    <property type="component" value="Unassembled WGS sequence"/>
</dbReference>
<feature type="compositionally biased region" description="Polar residues" evidence="1">
    <location>
        <begin position="758"/>
        <end position="784"/>
    </location>
</feature>
<feature type="region of interest" description="Disordered" evidence="1">
    <location>
        <begin position="647"/>
        <end position="866"/>
    </location>
</feature>
<keyword evidence="3" id="KW-1185">Reference proteome</keyword>
<evidence type="ECO:0000313" key="3">
    <source>
        <dbReference type="Proteomes" id="UP000076738"/>
    </source>
</evidence>
<organism evidence="2 3">
    <name type="scientific">Calocera viscosa (strain TUFC12733)</name>
    <dbReference type="NCBI Taxonomy" id="1330018"/>
    <lineage>
        <taxon>Eukaryota</taxon>
        <taxon>Fungi</taxon>
        <taxon>Dikarya</taxon>
        <taxon>Basidiomycota</taxon>
        <taxon>Agaricomycotina</taxon>
        <taxon>Dacrymycetes</taxon>
        <taxon>Dacrymycetales</taxon>
        <taxon>Dacrymycetaceae</taxon>
        <taxon>Calocera</taxon>
    </lineage>
</organism>
<feature type="compositionally biased region" description="Polar residues" evidence="1">
    <location>
        <begin position="177"/>
        <end position="187"/>
    </location>
</feature>
<protein>
    <submittedName>
        <fullName evidence="2">Uncharacterized protein</fullName>
    </submittedName>
</protein>
<feature type="region of interest" description="Disordered" evidence="1">
    <location>
        <begin position="1057"/>
        <end position="1087"/>
    </location>
</feature>
<gene>
    <name evidence="2" type="ORF">CALVIDRAFT_565094</name>
</gene>
<feature type="region of interest" description="Disordered" evidence="1">
    <location>
        <begin position="1"/>
        <end position="81"/>
    </location>
</feature>
<accession>A0A167KT50</accession>
<name>A0A167KT50_CALVF</name>
<feature type="compositionally biased region" description="Acidic residues" evidence="1">
    <location>
        <begin position="241"/>
        <end position="258"/>
    </location>
</feature>
<evidence type="ECO:0000313" key="2">
    <source>
        <dbReference type="EMBL" id="KZO94974.1"/>
    </source>
</evidence>
<feature type="region of interest" description="Disordered" evidence="1">
    <location>
        <begin position="973"/>
        <end position="1043"/>
    </location>
</feature>
<evidence type="ECO:0000256" key="1">
    <source>
        <dbReference type="SAM" id="MobiDB-lite"/>
    </source>
</evidence>
<dbReference type="EMBL" id="KV417291">
    <property type="protein sequence ID" value="KZO94974.1"/>
    <property type="molecule type" value="Genomic_DNA"/>
</dbReference>
<feature type="compositionally biased region" description="Basic and acidic residues" evidence="1">
    <location>
        <begin position="1013"/>
        <end position="1034"/>
    </location>
</feature>
<feature type="compositionally biased region" description="Polar residues" evidence="1">
    <location>
        <begin position="728"/>
        <end position="743"/>
    </location>
</feature>
<feature type="compositionally biased region" description="Polar residues" evidence="1">
    <location>
        <begin position="39"/>
        <end position="49"/>
    </location>
</feature>
<feature type="compositionally biased region" description="Polar residues" evidence="1">
    <location>
        <begin position="132"/>
        <end position="155"/>
    </location>
</feature>
<sequence>MSRRAVGPKIIPVHRKENRRPDLFQDTSQTFSKADPAGNFNSIGSSTEPSNKDAHQDLDGSSFDVDPFGPNTIPPTLLPASDPQEELSMLYALLTKPIPGLNCDPMPYSSASNACLDPSTSETFDAKGYNWPYSSGLSPQGQAESLSNSVNNLWTGLSLDPSFLSPTDQTDPLLGLSYQTGQASSDQLAGFDPPPAPPPPPVNNKDGNDSTLGSGGSQNPNAPDRPPSEPPTPSRSRSADNAEEDDPDDDSDEDDDPNLMDAEERQVFDALQASTRGSSNSPDALDRRQRAFSLLSSYYHKIWPRAVGALPESSKMGRRVAKALVHAIVDITCERYGLGPDRLWKDIGGFSSLARTTNAWNLFQKRARTELALGEVYDPALTHRTYREQAAVNPDLQLELERWDIEHSLPKDDRLRSTERQELFDRMAASAKWLFSESEKKSQIGGRFQLVGLNPLDGGDMVMVWESEALRGMGESIFSLTIDGERIRARDWTTHKFAAITTCPPPDELVDPRAHEGTKTAGVREMKEAIKERGKVLLHDAIRLSQPNARAPSFNRWGPYIEEAMIQYQCTLVNWPRESPFPHDMQKDLQTTHHDDLRPVWIAYTTDVPTLRAEVRRWSKDAIRYPIDHNPPLIIRTDGSTWSYNEELARRNKLPPPARSSGGVSLRKESLRTVKLKRNLSLVNSTRSSPEAGEEAERRATVRKGKRRLSSADHERENVRPKRPHNGFAQSSTHGNDIANHSSHVACYPPPDPIGLLVQQSLRPEQNHNDNPQVAMTSTGSSLFIGQPLPPLRSVLPLQTGQPPSFQQSDPPERAAPPAPPRPSSAISPLHDLLIITDPPSSISRAMPDDHGLEDSQDLQEGWEERPECACGRRARKYVQRKGGPMHGEEMFLCHERNEWLNHKRDAERLEKALQDLPRAKRPANSWVQRANGRWGSGTLEKDPKALKPENKAPGCDFFLYKRDWIRKSFQGRSNVGASTSARIDPKPSLKPALKASNTAPVTKPVLKTIKQLKKESRERSRQKPYQRPEEHRPVYGSSHGPKQTCVQEHIAHVASQVPSSTQVEPSDSPNNQDLGGFDIGDLEGFDYMSNDEEDELAGLAHTSGSDQPAAPHEKRRVSFFAAPTQQPLATDDQSPPYNFNSAPRFDFSAWIERATGEFREEFERQVAMMSIPGLQPQHGSYRSGKDKGPASKGKGPYCG</sequence>
<feature type="compositionally biased region" description="Pro residues" evidence="1">
    <location>
        <begin position="223"/>
        <end position="233"/>
    </location>
</feature>
<feature type="compositionally biased region" description="Polar residues" evidence="1">
    <location>
        <begin position="1057"/>
        <end position="1074"/>
    </location>
</feature>
<feature type="compositionally biased region" description="Polar residues" evidence="1">
    <location>
        <begin position="797"/>
        <end position="808"/>
    </location>
</feature>